<dbReference type="InterPro" id="IPR022898">
    <property type="entry name" value="RNase_HII"/>
</dbReference>
<keyword evidence="9 14" id="KW-0540">Nuclease</keyword>
<evidence type="ECO:0000256" key="10">
    <source>
        <dbReference type="ARBA" id="ARBA00022723"/>
    </source>
</evidence>
<dbReference type="Proteomes" id="UP000241848">
    <property type="component" value="Unassembled WGS sequence"/>
</dbReference>
<dbReference type="GO" id="GO:0006298">
    <property type="term" value="P:mismatch repair"/>
    <property type="evidence" value="ECO:0007669"/>
    <property type="project" value="TreeGrafter"/>
</dbReference>
<comment type="subcellular location">
    <subcellularLocation>
        <location evidence="4 14">Cytoplasm</location>
    </subcellularLocation>
</comment>
<comment type="cofactor">
    <cofactor evidence="14 15">
        <name>Mn(2+)</name>
        <dbReference type="ChEBI" id="CHEBI:29035"/>
    </cofactor>
    <cofactor evidence="14 15">
        <name>Mg(2+)</name>
        <dbReference type="ChEBI" id="CHEBI:18420"/>
    </cofactor>
    <text evidence="14 15">Manganese or magnesium. Binds 1 divalent metal ion per monomer in the absence of substrate. May bind a second metal ion after substrate binding.</text>
</comment>
<organism evidence="18 19">
    <name type="scientific">Sulfobacillus acidophilus</name>
    <dbReference type="NCBI Taxonomy" id="53633"/>
    <lineage>
        <taxon>Bacteria</taxon>
        <taxon>Bacillati</taxon>
        <taxon>Bacillota</taxon>
        <taxon>Clostridia</taxon>
        <taxon>Eubacteriales</taxon>
        <taxon>Clostridiales Family XVII. Incertae Sedis</taxon>
        <taxon>Sulfobacillus</taxon>
    </lineage>
</organism>
<keyword evidence="10 14" id="KW-0479">Metal-binding</keyword>
<dbReference type="GO" id="GO:0004523">
    <property type="term" value="F:RNA-DNA hybrid ribonuclease activity"/>
    <property type="evidence" value="ECO:0007669"/>
    <property type="project" value="UniProtKB-UniRule"/>
</dbReference>
<evidence type="ECO:0000256" key="1">
    <source>
        <dbReference type="ARBA" id="ARBA00000077"/>
    </source>
</evidence>
<dbReference type="GO" id="GO:0032299">
    <property type="term" value="C:ribonuclease H2 complex"/>
    <property type="evidence" value="ECO:0007669"/>
    <property type="project" value="TreeGrafter"/>
</dbReference>
<feature type="binding site" evidence="14 15">
    <location>
        <position position="119"/>
    </location>
    <ligand>
        <name>a divalent metal cation</name>
        <dbReference type="ChEBI" id="CHEBI:60240"/>
    </ligand>
</feature>
<comment type="cofactor">
    <cofactor evidence="2">
        <name>Mg(2+)</name>
        <dbReference type="ChEBI" id="CHEBI:18420"/>
    </cofactor>
</comment>
<dbReference type="InterPro" id="IPR001352">
    <property type="entry name" value="RNase_HII/HIII"/>
</dbReference>
<evidence type="ECO:0000256" key="4">
    <source>
        <dbReference type="ARBA" id="ARBA00004496"/>
    </source>
</evidence>
<keyword evidence="11 14" id="KW-0255">Endonuclease</keyword>
<accession>A0A2T2WHZ2</accession>
<dbReference type="Gene3D" id="3.30.420.10">
    <property type="entry name" value="Ribonuclease H-like superfamily/Ribonuclease H"/>
    <property type="match status" value="1"/>
</dbReference>
<feature type="domain" description="RNase H type-2" evidence="17">
    <location>
        <begin position="21"/>
        <end position="205"/>
    </location>
</feature>
<protein>
    <recommendedName>
        <fullName evidence="7 14">Ribonuclease HII</fullName>
        <shortName evidence="14">RNase HII</shortName>
        <ecNumber evidence="6 14">3.1.26.4</ecNumber>
    </recommendedName>
</protein>
<feature type="binding site" evidence="14 15">
    <location>
        <position position="28"/>
    </location>
    <ligand>
        <name>a divalent metal cation</name>
        <dbReference type="ChEBI" id="CHEBI:60240"/>
    </ligand>
</feature>
<dbReference type="InterPro" id="IPR012337">
    <property type="entry name" value="RNaseH-like_sf"/>
</dbReference>
<evidence type="ECO:0000256" key="14">
    <source>
        <dbReference type="HAMAP-Rule" id="MF_00052"/>
    </source>
</evidence>
<evidence type="ECO:0000256" key="3">
    <source>
        <dbReference type="ARBA" id="ARBA00004065"/>
    </source>
</evidence>
<comment type="caution">
    <text evidence="18">The sequence shown here is derived from an EMBL/GenBank/DDBJ whole genome shotgun (WGS) entry which is preliminary data.</text>
</comment>
<evidence type="ECO:0000256" key="7">
    <source>
        <dbReference type="ARBA" id="ARBA00019179"/>
    </source>
</evidence>
<evidence type="ECO:0000256" key="6">
    <source>
        <dbReference type="ARBA" id="ARBA00012180"/>
    </source>
</evidence>
<evidence type="ECO:0000313" key="19">
    <source>
        <dbReference type="Proteomes" id="UP000241848"/>
    </source>
</evidence>
<evidence type="ECO:0000256" key="8">
    <source>
        <dbReference type="ARBA" id="ARBA00022490"/>
    </source>
</evidence>
<dbReference type="EC" id="3.1.26.4" evidence="6 14"/>
<evidence type="ECO:0000256" key="16">
    <source>
        <dbReference type="RuleBase" id="RU003515"/>
    </source>
</evidence>
<evidence type="ECO:0000256" key="5">
    <source>
        <dbReference type="ARBA" id="ARBA00007383"/>
    </source>
</evidence>
<evidence type="ECO:0000256" key="2">
    <source>
        <dbReference type="ARBA" id="ARBA00001946"/>
    </source>
</evidence>
<dbReference type="PROSITE" id="PS51975">
    <property type="entry name" value="RNASE_H_2"/>
    <property type="match status" value="1"/>
</dbReference>
<evidence type="ECO:0000259" key="17">
    <source>
        <dbReference type="PROSITE" id="PS51975"/>
    </source>
</evidence>
<keyword evidence="8 14" id="KW-0963">Cytoplasm</keyword>
<reference evidence="18 19" key="1">
    <citation type="journal article" date="2014" name="BMC Genomics">
        <title>Comparison of environmental and isolate Sulfobacillus genomes reveals diverse carbon, sulfur, nitrogen, and hydrogen metabolisms.</title>
        <authorList>
            <person name="Justice N.B."/>
            <person name="Norman A."/>
            <person name="Brown C.T."/>
            <person name="Singh A."/>
            <person name="Thomas B.C."/>
            <person name="Banfield J.F."/>
        </authorList>
    </citation>
    <scope>NUCLEOTIDE SEQUENCE [LARGE SCALE GENOMIC DNA]</scope>
    <source>
        <strain evidence="18">AMDSBA3</strain>
    </source>
</reference>
<keyword evidence="13 14" id="KW-0464">Manganese</keyword>
<dbReference type="NCBIfam" id="NF000594">
    <property type="entry name" value="PRK00015.1-1"/>
    <property type="match status" value="1"/>
</dbReference>
<dbReference type="PANTHER" id="PTHR10954">
    <property type="entry name" value="RIBONUCLEASE H2 SUBUNIT A"/>
    <property type="match status" value="1"/>
</dbReference>
<proteinExistence type="inferred from homology"/>
<dbReference type="EMBL" id="PXYV01000026">
    <property type="protein sequence ID" value="PSR21849.1"/>
    <property type="molecule type" value="Genomic_DNA"/>
</dbReference>
<evidence type="ECO:0000256" key="9">
    <source>
        <dbReference type="ARBA" id="ARBA00022722"/>
    </source>
</evidence>
<evidence type="ECO:0000256" key="12">
    <source>
        <dbReference type="ARBA" id="ARBA00022801"/>
    </source>
</evidence>
<dbReference type="GO" id="GO:0030145">
    <property type="term" value="F:manganese ion binding"/>
    <property type="evidence" value="ECO:0007669"/>
    <property type="project" value="UniProtKB-UniRule"/>
</dbReference>
<evidence type="ECO:0000313" key="18">
    <source>
        <dbReference type="EMBL" id="PSR21849.1"/>
    </source>
</evidence>
<dbReference type="Pfam" id="PF01351">
    <property type="entry name" value="RNase_HII"/>
    <property type="match status" value="1"/>
</dbReference>
<dbReference type="CDD" id="cd07182">
    <property type="entry name" value="RNase_HII_bacteria_HII_like"/>
    <property type="match status" value="1"/>
</dbReference>
<dbReference type="PANTHER" id="PTHR10954:SF18">
    <property type="entry name" value="RIBONUCLEASE HII"/>
    <property type="match status" value="1"/>
</dbReference>
<dbReference type="InterPro" id="IPR036397">
    <property type="entry name" value="RNaseH_sf"/>
</dbReference>
<gene>
    <name evidence="14" type="primary">rnhB</name>
    <name evidence="18" type="ORF">C7B45_09165</name>
</gene>
<feature type="binding site" evidence="14 15">
    <location>
        <position position="27"/>
    </location>
    <ligand>
        <name>a divalent metal cation</name>
        <dbReference type="ChEBI" id="CHEBI:60240"/>
    </ligand>
</feature>
<evidence type="ECO:0000256" key="13">
    <source>
        <dbReference type="ARBA" id="ARBA00023211"/>
    </source>
</evidence>
<dbReference type="NCBIfam" id="NF000595">
    <property type="entry name" value="PRK00015.1-3"/>
    <property type="match status" value="1"/>
</dbReference>
<evidence type="ECO:0000256" key="11">
    <source>
        <dbReference type="ARBA" id="ARBA00022759"/>
    </source>
</evidence>
<dbReference type="GO" id="GO:0005737">
    <property type="term" value="C:cytoplasm"/>
    <property type="evidence" value="ECO:0007669"/>
    <property type="project" value="UniProtKB-SubCell"/>
</dbReference>
<keyword evidence="12 14" id="KW-0378">Hydrolase</keyword>
<sequence length="205" mass="22376">MTHPTWECLTVFEKVFGSQGLLVAGTDEVGRGPLAGPVVACAVILKPDAHIEGLDDSKRLSAVQRKALLPAIYESAVAVGIGAAGPRTIERVNILEAARLAMRRAIAHLEPPPKIVLSDAMTLSEQEYYTIALVRGDRRSASIAAASVVAKEVRDRYMQDLHRQFPHYGFDQHKGYGTKSHRQALDAWGPCAAHRRTFLRQVDGA</sequence>
<dbReference type="GO" id="GO:0043137">
    <property type="term" value="P:DNA replication, removal of RNA primer"/>
    <property type="evidence" value="ECO:0007669"/>
    <property type="project" value="TreeGrafter"/>
</dbReference>
<comment type="function">
    <text evidence="3 14 16">Endonuclease that specifically degrades the RNA of RNA-DNA hybrids.</text>
</comment>
<dbReference type="InterPro" id="IPR024567">
    <property type="entry name" value="RNase_HII/HIII_dom"/>
</dbReference>
<dbReference type="GO" id="GO:0003723">
    <property type="term" value="F:RNA binding"/>
    <property type="evidence" value="ECO:0007669"/>
    <property type="project" value="UniProtKB-UniRule"/>
</dbReference>
<name>A0A2T2WHZ2_9FIRM</name>
<dbReference type="HAMAP" id="MF_00052_B">
    <property type="entry name" value="RNase_HII_B"/>
    <property type="match status" value="1"/>
</dbReference>
<comment type="catalytic activity">
    <reaction evidence="1 14 15 16">
        <text>Endonucleolytic cleavage to 5'-phosphomonoester.</text>
        <dbReference type="EC" id="3.1.26.4"/>
    </reaction>
</comment>
<dbReference type="SUPFAM" id="SSF53098">
    <property type="entry name" value="Ribonuclease H-like"/>
    <property type="match status" value="1"/>
</dbReference>
<comment type="similarity">
    <text evidence="5 14 16">Belongs to the RNase HII family.</text>
</comment>
<dbReference type="AlphaFoldDB" id="A0A2T2WHZ2"/>
<evidence type="ECO:0000256" key="15">
    <source>
        <dbReference type="PROSITE-ProRule" id="PRU01319"/>
    </source>
</evidence>